<evidence type="ECO:0000313" key="5">
    <source>
        <dbReference type="EMBL" id="GGD03495.1"/>
    </source>
</evidence>
<accession>A0ABQ1PTF3</accession>
<gene>
    <name evidence="5" type="ORF">GCM10011573_36180</name>
</gene>
<proteinExistence type="predicted"/>
<keyword evidence="5" id="KW-0251">Elongation factor</keyword>
<keyword evidence="6" id="KW-1185">Reference proteome</keyword>
<feature type="coiled-coil region" evidence="1">
    <location>
        <begin position="448"/>
        <end position="475"/>
    </location>
</feature>
<feature type="domain" description="Group II intron-interrupted relaxase LtrB central" evidence="4">
    <location>
        <begin position="324"/>
        <end position="406"/>
    </location>
</feature>
<comment type="caution">
    <text evidence="5">The sequence shown here is derived from an EMBL/GenBank/DDBJ whole genome shotgun (WGS) entry which is preliminary data.</text>
</comment>
<evidence type="ECO:0000259" key="4">
    <source>
        <dbReference type="Pfam" id="PF20874"/>
    </source>
</evidence>
<evidence type="ECO:0000313" key="6">
    <source>
        <dbReference type="Proteomes" id="UP000630615"/>
    </source>
</evidence>
<sequence length="561" mass="65239">MVYTKHFVIHTFDKLNNACGYIENAEKTIVTNEDTQDHLAHLFQYIANDEKTNMKQLVSGHGIIDPTNAYEEFKFTKLRTAFQQKKGYTLDLKTNKLVPPSLTELERKNTVLAHHLIQSFSPDDNLSPEKIHEIGYNTVMELTGGEYEFVIATHVDKEHIHNHILFNSTNLKTGKAFRWQKGTKRVYEQISDKIAAKEGAKIIEKSPRQTHTKYTKWQTESLFKQKIKSRIDFLLEHSSSIDDFLHKASALNLSVDFSKKWSTYKLLDEPQLRNTRGRSLSKKNPDRYNYEAIVERLKENTTIFSIEDVVTRYEEVETKNENDFDYQLTIEPWQISHKTERGYYLNIDYGFGNHGKLFIGGYKVDPLEDGNFNIYVKRNDYFYFMNDKSSSDSKYLTGTSLIRQLRLYNGTTPLKKEPVMRTIDQLVDAINFLAEHKIEGTRQLNTLEEKLIAAFSEAEETLDHLDEKIIELNNLGKLLLEKETQGDTEEIQKQLHEILTDATLSEFTFEDVQGEIESITLSQSLLESKLENTRNEIDKLHEIQAIQSQKEEQEKNLKPKI</sequence>
<feature type="domain" description="MobA/VirD2-like nuclease" evidence="2">
    <location>
        <begin position="45"/>
        <end position="199"/>
    </location>
</feature>
<dbReference type="InterPro" id="IPR021112">
    <property type="entry name" value="LtrB_C"/>
</dbReference>
<dbReference type="RefSeq" id="WP_088272015.1">
    <property type="nucleotide sequence ID" value="NZ_BMKI01000015.1"/>
</dbReference>
<evidence type="ECO:0000256" key="1">
    <source>
        <dbReference type="SAM" id="Coils"/>
    </source>
</evidence>
<dbReference type="InterPro" id="IPR005094">
    <property type="entry name" value="Endonuclease_MobA/VirD2"/>
</dbReference>
<dbReference type="GO" id="GO:0003746">
    <property type="term" value="F:translation elongation factor activity"/>
    <property type="evidence" value="ECO:0007669"/>
    <property type="project" value="UniProtKB-KW"/>
</dbReference>
<name>A0ABQ1PTF3_9ENTE</name>
<evidence type="ECO:0000259" key="3">
    <source>
        <dbReference type="Pfam" id="PF11083"/>
    </source>
</evidence>
<dbReference type="Pfam" id="PF03432">
    <property type="entry name" value="Relaxase"/>
    <property type="match status" value="1"/>
</dbReference>
<organism evidence="5 6">
    <name type="scientific">Enterococcus wangshanyuanii</name>
    <dbReference type="NCBI Taxonomy" id="2005703"/>
    <lineage>
        <taxon>Bacteria</taxon>
        <taxon>Bacillati</taxon>
        <taxon>Bacillota</taxon>
        <taxon>Bacilli</taxon>
        <taxon>Lactobacillales</taxon>
        <taxon>Enterococcaceae</taxon>
        <taxon>Enterococcus</taxon>
    </lineage>
</organism>
<dbReference type="EMBL" id="BMKI01000015">
    <property type="protein sequence ID" value="GGD03495.1"/>
    <property type="molecule type" value="Genomic_DNA"/>
</dbReference>
<keyword evidence="1" id="KW-0175">Coiled coil</keyword>
<evidence type="ECO:0000259" key="2">
    <source>
        <dbReference type="Pfam" id="PF03432"/>
    </source>
</evidence>
<feature type="domain" description="Group II intron-interrupted relaxase LtrB C-terminal" evidence="3">
    <location>
        <begin position="422"/>
        <end position="545"/>
    </location>
</feature>
<reference evidence="6" key="1">
    <citation type="journal article" date="2019" name="Int. J. Syst. Evol. Microbiol.">
        <title>The Global Catalogue of Microorganisms (GCM) 10K type strain sequencing project: providing services to taxonomists for standard genome sequencing and annotation.</title>
        <authorList>
            <consortium name="The Broad Institute Genomics Platform"/>
            <consortium name="The Broad Institute Genome Sequencing Center for Infectious Disease"/>
            <person name="Wu L."/>
            <person name="Ma J."/>
        </authorList>
    </citation>
    <scope>NUCLEOTIDE SEQUENCE [LARGE SCALE GENOMIC DNA]</scope>
    <source>
        <strain evidence="6">CGMCC 1.15942</strain>
    </source>
</reference>
<dbReference type="Pfam" id="PF20874">
    <property type="entry name" value="Relaxase_M"/>
    <property type="match status" value="1"/>
</dbReference>
<dbReference type="InterPro" id="IPR048299">
    <property type="entry name" value="LtrB_central"/>
</dbReference>
<protein>
    <submittedName>
        <fullName evidence="5">Elongation factor GreAB</fullName>
    </submittedName>
</protein>
<dbReference type="Proteomes" id="UP000630615">
    <property type="component" value="Unassembled WGS sequence"/>
</dbReference>
<keyword evidence="5" id="KW-0648">Protein biosynthesis</keyword>
<dbReference type="Pfam" id="PF11083">
    <property type="entry name" value="Relaxase_C"/>
    <property type="match status" value="1"/>
</dbReference>